<gene>
    <name evidence="1" type="ORF">CWE10_11565</name>
</gene>
<dbReference type="AlphaFoldDB" id="A0A953I4J1"/>
<protein>
    <submittedName>
        <fullName evidence="1">Uncharacterized protein</fullName>
    </submittedName>
</protein>
<organism evidence="1 2">
    <name type="scientific">Symbiobacterium thermophilum</name>
    <dbReference type="NCBI Taxonomy" id="2734"/>
    <lineage>
        <taxon>Bacteria</taxon>
        <taxon>Bacillati</taxon>
        <taxon>Bacillota</taxon>
        <taxon>Clostridia</taxon>
        <taxon>Eubacteriales</taxon>
        <taxon>Symbiobacteriaceae</taxon>
        <taxon>Symbiobacterium</taxon>
    </lineage>
</organism>
<accession>A0A953I4J1</accession>
<evidence type="ECO:0000313" key="2">
    <source>
        <dbReference type="Proteomes" id="UP000732377"/>
    </source>
</evidence>
<dbReference type="EMBL" id="PIUK01000112">
    <property type="protein sequence ID" value="MBY6276826.1"/>
    <property type="molecule type" value="Genomic_DNA"/>
</dbReference>
<sequence length="104" mass="10745">MTLAHLRAAADGHWLPAAALAHEAAERAAAAHCTRDAGLALLTLAQYQALIGHLALAGTAARLAQQCLVLAARDPAPLPAGYPPDLEAIDTADRLLRQIETPAA</sequence>
<comment type="caution">
    <text evidence="1">The sequence shown here is derived from an EMBL/GenBank/DDBJ whole genome shotgun (WGS) entry which is preliminary data.</text>
</comment>
<name>A0A953I4J1_SYMTR</name>
<proteinExistence type="predicted"/>
<reference evidence="1" key="1">
    <citation type="submission" date="2017-11" db="EMBL/GenBank/DDBJ databases">
        <title>Three new genomes from thermophilic consortium.</title>
        <authorList>
            <person name="Quaggio R."/>
            <person name="Amgarten D."/>
            <person name="Setubal J.C."/>
        </authorList>
    </citation>
    <scope>NUCLEOTIDE SEQUENCE</scope>
    <source>
        <strain evidence="1">ZCTH01-B2</strain>
    </source>
</reference>
<evidence type="ECO:0000313" key="1">
    <source>
        <dbReference type="EMBL" id="MBY6276826.1"/>
    </source>
</evidence>
<dbReference type="Proteomes" id="UP000732377">
    <property type="component" value="Unassembled WGS sequence"/>
</dbReference>